<gene>
    <name evidence="2" type="ORF">WS67_04785</name>
</gene>
<dbReference type="Proteomes" id="UP000062788">
    <property type="component" value="Unassembled WGS sequence"/>
</dbReference>
<proteinExistence type="predicted"/>
<dbReference type="EMBL" id="LOWA01000013">
    <property type="protein sequence ID" value="KVE29495.1"/>
    <property type="molecule type" value="Genomic_DNA"/>
</dbReference>
<keyword evidence="3" id="KW-1185">Reference proteome</keyword>
<sequence>MNLAGQFQLRPAEIDGELNQAARGTAQEMAPQLRQAVSSERPSGKAQADAATSRRNPSLVSLASVPLVQTTEPGELESAQQPSSPSPSPRNKRDATAQISGRLQVAEQEREVMLRQAAALAQQATTADDQLRAERTNIGLMVARAMRDGDQAMQRDDEGAMRRAQERVHWVRDAVNAFDGNLPDRAAQVLHHLRQALVAANDVLQAQPEENGVTDQMRRLMDIIRDRMARLDREQHNQWNIPLARNELDNVQARLDERLQRVQPPDAKRPRILPGHDLSPLK</sequence>
<evidence type="ECO:0000313" key="3">
    <source>
        <dbReference type="Proteomes" id="UP000062788"/>
    </source>
</evidence>
<accession>A0A103E6X0</accession>
<feature type="region of interest" description="Disordered" evidence="1">
    <location>
        <begin position="262"/>
        <end position="282"/>
    </location>
</feature>
<protein>
    <submittedName>
        <fullName evidence="2">Uncharacterized protein</fullName>
    </submittedName>
</protein>
<evidence type="ECO:0000313" key="2">
    <source>
        <dbReference type="EMBL" id="KVE29495.1"/>
    </source>
</evidence>
<evidence type="ECO:0000256" key="1">
    <source>
        <dbReference type="SAM" id="MobiDB-lite"/>
    </source>
</evidence>
<comment type="caution">
    <text evidence="2">The sequence shown here is derived from an EMBL/GenBank/DDBJ whole genome shotgun (WGS) entry which is preliminary data.</text>
</comment>
<reference evidence="2 3" key="1">
    <citation type="submission" date="2015-11" db="EMBL/GenBank/DDBJ databases">
        <title>Expanding the genomic diversity of Burkholderia species for the development of highly accurate diagnostics.</title>
        <authorList>
            <person name="Sahl J."/>
            <person name="Keim P."/>
            <person name="Wagner D."/>
        </authorList>
    </citation>
    <scope>NUCLEOTIDE SEQUENCE [LARGE SCALE GENOMIC DNA]</scope>
    <source>
        <strain evidence="2 3">TSV85</strain>
    </source>
</reference>
<feature type="region of interest" description="Disordered" evidence="1">
    <location>
        <begin position="1"/>
        <end position="60"/>
    </location>
</feature>
<dbReference type="AlphaFoldDB" id="A0A103E6X0"/>
<name>A0A103E6X0_9BURK</name>
<feature type="region of interest" description="Disordered" evidence="1">
    <location>
        <begin position="72"/>
        <end position="97"/>
    </location>
</feature>
<organism evidence="2 3">
    <name type="scientific">Burkholderia singularis</name>
    <dbReference type="NCBI Taxonomy" id="1503053"/>
    <lineage>
        <taxon>Bacteria</taxon>
        <taxon>Pseudomonadati</taxon>
        <taxon>Pseudomonadota</taxon>
        <taxon>Betaproteobacteria</taxon>
        <taxon>Burkholderiales</taxon>
        <taxon>Burkholderiaceae</taxon>
        <taxon>Burkholderia</taxon>
        <taxon>pseudomallei group</taxon>
    </lineage>
</organism>